<dbReference type="InParanoid" id="A0A3N4L016"/>
<reference evidence="2 3" key="1">
    <citation type="journal article" date="2018" name="Nat. Ecol. Evol.">
        <title>Pezizomycetes genomes reveal the molecular basis of ectomycorrhizal truffle lifestyle.</title>
        <authorList>
            <person name="Murat C."/>
            <person name="Payen T."/>
            <person name="Noel B."/>
            <person name="Kuo A."/>
            <person name="Morin E."/>
            <person name="Chen J."/>
            <person name="Kohler A."/>
            <person name="Krizsan K."/>
            <person name="Balestrini R."/>
            <person name="Da Silva C."/>
            <person name="Montanini B."/>
            <person name="Hainaut M."/>
            <person name="Levati E."/>
            <person name="Barry K.W."/>
            <person name="Belfiori B."/>
            <person name="Cichocki N."/>
            <person name="Clum A."/>
            <person name="Dockter R.B."/>
            <person name="Fauchery L."/>
            <person name="Guy J."/>
            <person name="Iotti M."/>
            <person name="Le Tacon F."/>
            <person name="Lindquist E.A."/>
            <person name="Lipzen A."/>
            <person name="Malagnac F."/>
            <person name="Mello A."/>
            <person name="Molinier V."/>
            <person name="Miyauchi S."/>
            <person name="Poulain J."/>
            <person name="Riccioni C."/>
            <person name="Rubini A."/>
            <person name="Sitrit Y."/>
            <person name="Splivallo R."/>
            <person name="Traeger S."/>
            <person name="Wang M."/>
            <person name="Zifcakova L."/>
            <person name="Wipf D."/>
            <person name="Zambonelli A."/>
            <person name="Paolocci F."/>
            <person name="Nowrousian M."/>
            <person name="Ottonello S."/>
            <person name="Baldrian P."/>
            <person name="Spatafora J.W."/>
            <person name="Henrissat B."/>
            <person name="Nagy L.G."/>
            <person name="Aury J.M."/>
            <person name="Wincker P."/>
            <person name="Grigoriev I.V."/>
            <person name="Bonfante P."/>
            <person name="Martin F.M."/>
        </authorList>
    </citation>
    <scope>NUCLEOTIDE SEQUENCE [LARGE SCALE GENOMIC DNA]</scope>
    <source>
        <strain evidence="2 3">CCBAS932</strain>
    </source>
</reference>
<dbReference type="Proteomes" id="UP000277580">
    <property type="component" value="Unassembled WGS sequence"/>
</dbReference>
<accession>A0A3N4L016</accession>
<feature type="signal peptide" evidence="1">
    <location>
        <begin position="1"/>
        <end position="19"/>
    </location>
</feature>
<protein>
    <submittedName>
        <fullName evidence="2">Uncharacterized protein</fullName>
    </submittedName>
</protein>
<gene>
    <name evidence="2" type="ORF">P167DRAFT_470620</name>
</gene>
<dbReference type="EMBL" id="ML119110">
    <property type="protein sequence ID" value="RPB16154.1"/>
    <property type="molecule type" value="Genomic_DNA"/>
</dbReference>
<feature type="non-terminal residue" evidence="2">
    <location>
        <position position="99"/>
    </location>
</feature>
<evidence type="ECO:0000313" key="2">
    <source>
        <dbReference type="EMBL" id="RPB16154.1"/>
    </source>
</evidence>
<keyword evidence="3" id="KW-1185">Reference proteome</keyword>
<name>A0A3N4L016_9PEZI</name>
<sequence>MTGAEILLGVTRLLTPLLAAPIGSTLHSRFHKPLYDYYPDREQVYDYFIKSWSSLNNNVFRLSMIRTLAHDDHDRRTASKELELATRAFQDINSRLIAC</sequence>
<evidence type="ECO:0000256" key="1">
    <source>
        <dbReference type="SAM" id="SignalP"/>
    </source>
</evidence>
<dbReference type="OrthoDB" id="4062651at2759"/>
<feature type="chain" id="PRO_5018287400" evidence="1">
    <location>
        <begin position="20"/>
        <end position="99"/>
    </location>
</feature>
<dbReference type="AlphaFoldDB" id="A0A3N4L016"/>
<evidence type="ECO:0000313" key="3">
    <source>
        <dbReference type="Proteomes" id="UP000277580"/>
    </source>
</evidence>
<keyword evidence="1" id="KW-0732">Signal</keyword>
<organism evidence="2 3">
    <name type="scientific">Morchella conica CCBAS932</name>
    <dbReference type="NCBI Taxonomy" id="1392247"/>
    <lineage>
        <taxon>Eukaryota</taxon>
        <taxon>Fungi</taxon>
        <taxon>Dikarya</taxon>
        <taxon>Ascomycota</taxon>
        <taxon>Pezizomycotina</taxon>
        <taxon>Pezizomycetes</taxon>
        <taxon>Pezizales</taxon>
        <taxon>Morchellaceae</taxon>
        <taxon>Morchella</taxon>
    </lineage>
</organism>
<proteinExistence type="predicted"/>